<name>A0A835UPP7_VANPL</name>
<accession>A0A835UPP7</accession>
<dbReference type="InterPro" id="IPR040256">
    <property type="entry name" value="At4g02000-like"/>
</dbReference>
<evidence type="ECO:0000313" key="1">
    <source>
        <dbReference type="EMBL" id="KAG0471054.1"/>
    </source>
</evidence>
<organism evidence="1 2">
    <name type="scientific">Vanilla planifolia</name>
    <name type="common">Vanilla</name>
    <dbReference type="NCBI Taxonomy" id="51239"/>
    <lineage>
        <taxon>Eukaryota</taxon>
        <taxon>Viridiplantae</taxon>
        <taxon>Streptophyta</taxon>
        <taxon>Embryophyta</taxon>
        <taxon>Tracheophyta</taxon>
        <taxon>Spermatophyta</taxon>
        <taxon>Magnoliopsida</taxon>
        <taxon>Liliopsida</taxon>
        <taxon>Asparagales</taxon>
        <taxon>Orchidaceae</taxon>
        <taxon>Vanilloideae</taxon>
        <taxon>Vanilleae</taxon>
        <taxon>Vanilla</taxon>
    </lineage>
</organism>
<proteinExistence type="predicted"/>
<dbReference type="AlphaFoldDB" id="A0A835UPP7"/>
<dbReference type="EMBL" id="JADCNM010000008">
    <property type="protein sequence ID" value="KAG0471054.1"/>
    <property type="molecule type" value="Genomic_DNA"/>
</dbReference>
<dbReference type="OrthoDB" id="786188at2759"/>
<evidence type="ECO:0000313" key="2">
    <source>
        <dbReference type="Proteomes" id="UP000639772"/>
    </source>
</evidence>
<dbReference type="PANTHER" id="PTHR31286:SF99">
    <property type="entry name" value="DUF4283 DOMAIN-CONTAINING PROTEIN"/>
    <property type="match status" value="1"/>
</dbReference>
<gene>
    <name evidence="1" type="ORF">HPP92_015600</name>
</gene>
<comment type="caution">
    <text evidence="1">The sequence shown here is derived from an EMBL/GenBank/DDBJ whole genome shotgun (WGS) entry which is preliminary data.</text>
</comment>
<sequence length="110" mass="12711">MASYAWVCIKMVLTKLLKFEMWLDGPLGRTFQRFEFEGLPTMFFECGKVGHATGSCIVQREMERNLGEEVGKEQTPSKEITRKNQANAFNLPQKVSTTTVENETWLRAWM</sequence>
<protein>
    <recommendedName>
        <fullName evidence="3">Zinc knuckle CX2CX4HX4C domain-containing protein</fullName>
    </recommendedName>
</protein>
<evidence type="ECO:0008006" key="3">
    <source>
        <dbReference type="Google" id="ProtNLM"/>
    </source>
</evidence>
<dbReference type="PANTHER" id="PTHR31286">
    <property type="entry name" value="GLYCINE-RICH CELL WALL STRUCTURAL PROTEIN 1.8-LIKE"/>
    <property type="match status" value="1"/>
</dbReference>
<dbReference type="Proteomes" id="UP000639772">
    <property type="component" value="Unassembled WGS sequence"/>
</dbReference>
<reference evidence="1 2" key="1">
    <citation type="journal article" date="2020" name="Nat. Food">
        <title>A phased Vanilla planifolia genome enables genetic improvement of flavour and production.</title>
        <authorList>
            <person name="Hasing T."/>
            <person name="Tang H."/>
            <person name="Brym M."/>
            <person name="Khazi F."/>
            <person name="Huang T."/>
            <person name="Chambers A.H."/>
        </authorList>
    </citation>
    <scope>NUCLEOTIDE SEQUENCE [LARGE SCALE GENOMIC DNA]</scope>
    <source>
        <tissue evidence="1">Leaf</tissue>
    </source>
</reference>